<feature type="compositionally biased region" description="Pro residues" evidence="6">
    <location>
        <begin position="375"/>
        <end position="388"/>
    </location>
</feature>
<feature type="compositionally biased region" description="Low complexity" evidence="6">
    <location>
        <begin position="468"/>
        <end position="483"/>
    </location>
</feature>
<keyword evidence="2" id="KW-0040">ANK repeat</keyword>
<gene>
    <name evidence="8" type="primary">LOC108923800</name>
</gene>
<sequence>MVEAIVEFDYKAQQDDELTIAVGDIISNIRKDEGGWWEGELAGRRGLFPDNFVRELKDDGCRVTQGNQLKTPPPSDGNPVSEKKGGSARKRRCKAAFSYTPQNNDELELKVGDIIEIVGEVEEGWWEGSLNGKIGMFPSNFTKELDEAEDPPKDTPEPLQDGTDASNSVKVGPGTANEEDESSSAKSTESSKIQPKKVRGIGFGDIFKDQPIKLRPRSMELDGEAEKQQVVKKPSQATSAQESAKVEINGKVKANEFCKVLFPYEAQNEDELSIREGDIVAVISKECADTGWWLGELDGRRGVFPDNFVKLLVAEGEKERPKKPPPPGSSATKPLTDSKAEDKKVPPERPESLPQRGEEKVAGDETKTRGDILKPGPPAIPPKKPLPPKTNNSHGRPSFLPTKPPQRPERPPVPRIQLEGGCPLPEQGGADRPGDIEVEDFDSIVSCSEKLNHPTASRPRVTDRRPRSQTSSSSLSNLEVLDSVACEGDKHDAERRNEEQDSVPKISDADKKTSESKLPVPPKPAVPPSPWGPSEPRSRSEPPTLEELRTQLRDLRATLEQMKMQHKKEIKQLMNELDEEKKIRLSLQVEVEHIKKVLSK</sequence>
<evidence type="ECO:0000256" key="2">
    <source>
        <dbReference type="ARBA" id="ARBA00023043"/>
    </source>
</evidence>
<evidence type="ECO:0000256" key="1">
    <source>
        <dbReference type="ARBA" id="ARBA00022443"/>
    </source>
</evidence>
<dbReference type="AlphaFoldDB" id="A0A8C9RGW1"/>
<dbReference type="PANTHER" id="PTHR14167">
    <property type="entry name" value="SH3 DOMAIN-CONTAINING"/>
    <property type="match status" value="1"/>
</dbReference>
<dbReference type="Ensembl" id="ENSSFOT00015018961.2">
    <property type="protein sequence ID" value="ENSSFOP00015018748.2"/>
    <property type="gene ID" value="ENSSFOG00015012053.2"/>
</dbReference>
<dbReference type="RefSeq" id="XP_018590284.2">
    <property type="nucleotide sequence ID" value="XM_018734768.2"/>
</dbReference>
<evidence type="ECO:0000256" key="4">
    <source>
        <dbReference type="ARBA" id="ARBA00040640"/>
    </source>
</evidence>
<dbReference type="PANTHER" id="PTHR14167:SF6">
    <property type="entry name" value="SH3 DOMAIN-CONTAINING KINASE-BINDING PROTEIN 1"/>
    <property type="match status" value="1"/>
</dbReference>
<feature type="domain" description="SH3" evidence="7">
    <location>
        <begin position="88"/>
        <end position="147"/>
    </location>
</feature>
<name>A0A8C9RGW1_SCLFO</name>
<dbReference type="FunFam" id="2.30.30.40:FF:000072">
    <property type="entry name" value="Unconventional Myosin IB"/>
    <property type="match status" value="3"/>
</dbReference>
<dbReference type="PROSITE" id="PS50002">
    <property type="entry name" value="SH3"/>
    <property type="match status" value="3"/>
</dbReference>
<dbReference type="PRINTS" id="PR00499">
    <property type="entry name" value="P67PHOX"/>
</dbReference>
<feature type="domain" description="SH3" evidence="7">
    <location>
        <begin position="1"/>
        <end position="58"/>
    </location>
</feature>
<feature type="region of interest" description="Disordered" evidence="6">
    <location>
        <begin position="63"/>
        <end position="91"/>
    </location>
</feature>
<feature type="compositionally biased region" description="Basic and acidic residues" evidence="6">
    <location>
        <begin position="487"/>
        <end position="499"/>
    </location>
</feature>
<accession>A0A8C9RGW1</accession>
<dbReference type="GeneTree" id="ENSGT00940000155886"/>
<feature type="region of interest" description="Disordered" evidence="6">
    <location>
        <begin position="144"/>
        <end position="195"/>
    </location>
</feature>
<evidence type="ECO:0000256" key="5">
    <source>
        <dbReference type="PROSITE-ProRule" id="PRU00192"/>
    </source>
</evidence>
<evidence type="ECO:0000256" key="3">
    <source>
        <dbReference type="ARBA" id="ARBA00037432"/>
    </source>
</evidence>
<keyword evidence="9" id="KW-1185">Reference proteome</keyword>
<dbReference type="Pfam" id="PF00018">
    <property type="entry name" value="SH3_1"/>
    <property type="match status" value="1"/>
</dbReference>
<dbReference type="InterPro" id="IPR050384">
    <property type="entry name" value="Endophilin_SH3RF"/>
</dbReference>
<reference evidence="8" key="3">
    <citation type="submission" date="2025-09" db="UniProtKB">
        <authorList>
            <consortium name="Ensembl"/>
        </authorList>
    </citation>
    <scope>IDENTIFICATION</scope>
</reference>
<feature type="domain" description="SH3" evidence="7">
    <location>
        <begin position="253"/>
        <end position="314"/>
    </location>
</feature>
<feature type="compositionally biased region" description="Basic and acidic residues" evidence="6">
    <location>
        <begin position="336"/>
        <end position="372"/>
    </location>
</feature>
<reference evidence="8" key="2">
    <citation type="submission" date="2025-08" db="UniProtKB">
        <authorList>
            <consortium name="Ensembl"/>
        </authorList>
    </citation>
    <scope>IDENTIFICATION</scope>
</reference>
<dbReference type="InterPro" id="IPR035770">
    <property type="entry name" value="CIN85_SH3_1"/>
</dbReference>
<evidence type="ECO:0000313" key="8">
    <source>
        <dbReference type="Ensembl" id="ENSSFOP00015018748.2"/>
    </source>
</evidence>
<dbReference type="InterPro" id="IPR036028">
    <property type="entry name" value="SH3-like_dom_sf"/>
</dbReference>
<dbReference type="GO" id="GO:0016477">
    <property type="term" value="P:cell migration"/>
    <property type="evidence" value="ECO:0007669"/>
    <property type="project" value="TreeGrafter"/>
</dbReference>
<evidence type="ECO:0000259" key="7">
    <source>
        <dbReference type="PROSITE" id="PS50002"/>
    </source>
</evidence>
<feature type="compositionally biased region" description="Pro residues" evidence="6">
    <location>
        <begin position="519"/>
        <end position="533"/>
    </location>
</feature>
<dbReference type="Pfam" id="PF14604">
    <property type="entry name" value="SH3_9"/>
    <property type="match status" value="2"/>
</dbReference>
<reference evidence="8 9" key="1">
    <citation type="submission" date="2019-04" db="EMBL/GenBank/DDBJ databases">
        <authorList>
            <consortium name="Wellcome Sanger Institute Data Sharing"/>
        </authorList>
    </citation>
    <scope>NUCLEOTIDE SEQUENCE [LARGE SCALE GENOMIC DNA]</scope>
</reference>
<dbReference type="SMART" id="SM00326">
    <property type="entry name" value="SH3"/>
    <property type="match status" value="3"/>
</dbReference>
<protein>
    <recommendedName>
        <fullName evidence="4">Osteoclast-stimulating factor 1</fullName>
    </recommendedName>
</protein>
<dbReference type="PRINTS" id="PR00452">
    <property type="entry name" value="SH3DOMAIN"/>
</dbReference>
<proteinExistence type="predicted"/>
<feature type="region of interest" description="Disordered" evidence="6">
    <location>
        <begin position="221"/>
        <end position="245"/>
    </location>
</feature>
<dbReference type="InterPro" id="IPR001452">
    <property type="entry name" value="SH3_domain"/>
</dbReference>
<evidence type="ECO:0000256" key="6">
    <source>
        <dbReference type="SAM" id="MobiDB-lite"/>
    </source>
</evidence>
<feature type="region of interest" description="Disordered" evidence="6">
    <location>
        <begin position="315"/>
        <end position="546"/>
    </location>
</feature>
<dbReference type="Gene3D" id="2.30.30.40">
    <property type="entry name" value="SH3 Domains"/>
    <property type="match status" value="3"/>
</dbReference>
<comment type="function">
    <text evidence="3">Induces bone resorption, acting probably through a signaling cascade which results in the secretion of factor(s) enhancing osteoclast formation and activity.</text>
</comment>
<dbReference type="SUPFAM" id="SSF50044">
    <property type="entry name" value="SH3-domain"/>
    <property type="match status" value="3"/>
</dbReference>
<evidence type="ECO:0000313" key="9">
    <source>
        <dbReference type="Proteomes" id="UP000694397"/>
    </source>
</evidence>
<dbReference type="GO" id="GO:0007015">
    <property type="term" value="P:actin filament organization"/>
    <property type="evidence" value="ECO:0007669"/>
    <property type="project" value="TreeGrafter"/>
</dbReference>
<keyword evidence="1 5" id="KW-0728">SH3 domain</keyword>
<feature type="compositionally biased region" description="Basic and acidic residues" evidence="6">
    <location>
        <begin position="536"/>
        <end position="546"/>
    </location>
</feature>
<dbReference type="OrthoDB" id="5340910at2759"/>
<dbReference type="GeneID" id="108923800"/>
<dbReference type="Proteomes" id="UP000694397">
    <property type="component" value="Chromosome 3"/>
</dbReference>
<organism evidence="8 9">
    <name type="scientific">Scleropages formosus</name>
    <name type="common">Asian bonytongue</name>
    <name type="synonym">Osteoglossum formosum</name>
    <dbReference type="NCBI Taxonomy" id="113540"/>
    <lineage>
        <taxon>Eukaryota</taxon>
        <taxon>Metazoa</taxon>
        <taxon>Chordata</taxon>
        <taxon>Craniata</taxon>
        <taxon>Vertebrata</taxon>
        <taxon>Euteleostomi</taxon>
        <taxon>Actinopterygii</taxon>
        <taxon>Neopterygii</taxon>
        <taxon>Teleostei</taxon>
        <taxon>Osteoglossocephala</taxon>
        <taxon>Osteoglossomorpha</taxon>
        <taxon>Osteoglossiformes</taxon>
        <taxon>Osteoglossidae</taxon>
        <taxon>Scleropages</taxon>
    </lineage>
</organism>
<dbReference type="CDD" id="cd12052">
    <property type="entry name" value="SH3_CIN85_1"/>
    <property type="match status" value="1"/>
</dbReference>